<gene>
    <name evidence="1" type="ORF">NPIL_564191</name>
</gene>
<accession>A0A8X6PPP0</accession>
<sequence>MFMQLINGEQGKVVGELHKCKQNAIPTVHTVTSKVCTYLSTTGSFARNYNDTASCRSAVADEEATIQYVEKQRSFTACSPHYFVFDRVAYTK</sequence>
<evidence type="ECO:0000313" key="1">
    <source>
        <dbReference type="EMBL" id="GFT78829.1"/>
    </source>
</evidence>
<dbReference type="EMBL" id="BMAW01022663">
    <property type="protein sequence ID" value="GFT78829.1"/>
    <property type="molecule type" value="Genomic_DNA"/>
</dbReference>
<organism evidence="1 2">
    <name type="scientific">Nephila pilipes</name>
    <name type="common">Giant wood spider</name>
    <name type="synonym">Nephila maculata</name>
    <dbReference type="NCBI Taxonomy" id="299642"/>
    <lineage>
        <taxon>Eukaryota</taxon>
        <taxon>Metazoa</taxon>
        <taxon>Ecdysozoa</taxon>
        <taxon>Arthropoda</taxon>
        <taxon>Chelicerata</taxon>
        <taxon>Arachnida</taxon>
        <taxon>Araneae</taxon>
        <taxon>Araneomorphae</taxon>
        <taxon>Entelegynae</taxon>
        <taxon>Araneoidea</taxon>
        <taxon>Nephilidae</taxon>
        <taxon>Nephila</taxon>
    </lineage>
</organism>
<dbReference type="AlphaFoldDB" id="A0A8X6PPP0"/>
<dbReference type="Proteomes" id="UP000887013">
    <property type="component" value="Unassembled WGS sequence"/>
</dbReference>
<evidence type="ECO:0000313" key="2">
    <source>
        <dbReference type="Proteomes" id="UP000887013"/>
    </source>
</evidence>
<proteinExistence type="predicted"/>
<keyword evidence="2" id="KW-1185">Reference proteome</keyword>
<protein>
    <submittedName>
        <fullName evidence="1">Uncharacterized protein</fullName>
    </submittedName>
</protein>
<comment type="caution">
    <text evidence="1">The sequence shown here is derived from an EMBL/GenBank/DDBJ whole genome shotgun (WGS) entry which is preliminary data.</text>
</comment>
<name>A0A8X6PPP0_NEPPI</name>
<reference evidence="1" key="1">
    <citation type="submission" date="2020-08" db="EMBL/GenBank/DDBJ databases">
        <title>Multicomponent nature underlies the extraordinary mechanical properties of spider dragline silk.</title>
        <authorList>
            <person name="Kono N."/>
            <person name="Nakamura H."/>
            <person name="Mori M."/>
            <person name="Yoshida Y."/>
            <person name="Ohtoshi R."/>
            <person name="Malay A.D."/>
            <person name="Moran D.A.P."/>
            <person name="Tomita M."/>
            <person name="Numata K."/>
            <person name="Arakawa K."/>
        </authorList>
    </citation>
    <scope>NUCLEOTIDE SEQUENCE</scope>
</reference>